<dbReference type="AlphaFoldDB" id="A0A3L8DAN8"/>
<dbReference type="Proteomes" id="UP000279307">
    <property type="component" value="Chromosome 10"/>
</dbReference>
<accession>A0A3L8DAN8</accession>
<name>A0A3L8DAN8_OOCBI</name>
<dbReference type="EMBL" id="QOIP01000010">
    <property type="protein sequence ID" value="RLU17547.1"/>
    <property type="molecule type" value="Genomic_DNA"/>
</dbReference>
<evidence type="ECO:0000313" key="1">
    <source>
        <dbReference type="EMBL" id="RLU17547.1"/>
    </source>
</evidence>
<reference evidence="1" key="1">
    <citation type="journal article" date="2018" name="Genome Res.">
        <title>The genomic architecture and molecular evolution of ant odorant receptors.</title>
        <authorList>
            <person name="McKenzie S.K."/>
            <person name="Kronauer D.J.C."/>
        </authorList>
    </citation>
    <scope>NUCLEOTIDE SEQUENCE [LARGE SCALE GENOMIC DNA]</scope>
    <source>
        <strain evidence="1">Clonal line C1</strain>
    </source>
</reference>
<proteinExistence type="predicted"/>
<gene>
    <name evidence="1" type="ORF">DMN91_009783</name>
</gene>
<organism evidence="1">
    <name type="scientific">Ooceraea biroi</name>
    <name type="common">Clonal raider ant</name>
    <name type="synonym">Cerapachys biroi</name>
    <dbReference type="NCBI Taxonomy" id="2015173"/>
    <lineage>
        <taxon>Eukaryota</taxon>
        <taxon>Metazoa</taxon>
        <taxon>Ecdysozoa</taxon>
        <taxon>Arthropoda</taxon>
        <taxon>Hexapoda</taxon>
        <taxon>Insecta</taxon>
        <taxon>Pterygota</taxon>
        <taxon>Neoptera</taxon>
        <taxon>Endopterygota</taxon>
        <taxon>Hymenoptera</taxon>
        <taxon>Apocrita</taxon>
        <taxon>Aculeata</taxon>
        <taxon>Formicoidea</taxon>
        <taxon>Formicidae</taxon>
        <taxon>Dorylinae</taxon>
        <taxon>Ooceraea</taxon>
    </lineage>
</organism>
<reference evidence="1" key="2">
    <citation type="submission" date="2018-07" db="EMBL/GenBank/DDBJ databases">
        <authorList>
            <person name="Mckenzie S.K."/>
            <person name="Kronauer D.J.C."/>
        </authorList>
    </citation>
    <scope>NUCLEOTIDE SEQUENCE</scope>
    <source>
        <strain evidence="1">Clonal line C1</strain>
    </source>
</reference>
<comment type="caution">
    <text evidence="1">The sequence shown here is derived from an EMBL/GenBank/DDBJ whole genome shotgun (WGS) entry which is preliminary data.</text>
</comment>
<sequence>MRMNFLLFMWQQHIIVVETKKLQHIRDLKCYEEHIGMILCPQHKFSGGTKLSKMAEKMLRINTALVGH</sequence>
<protein>
    <submittedName>
        <fullName evidence="1">Uncharacterized protein</fullName>
    </submittedName>
</protein>